<proteinExistence type="predicted"/>
<evidence type="ECO:0000256" key="2">
    <source>
        <dbReference type="SAM" id="Phobius"/>
    </source>
</evidence>
<keyword evidence="2" id="KW-0812">Transmembrane</keyword>
<feature type="region of interest" description="Disordered" evidence="1">
    <location>
        <begin position="139"/>
        <end position="159"/>
    </location>
</feature>
<dbReference type="Proteomes" id="UP001150217">
    <property type="component" value="Unassembled WGS sequence"/>
</dbReference>
<sequence>MTTNGEDDQTHSVIGTLPPLPITFSTSLPTTANVLTSSSVSSYFEPTASPTNYDNSLSSISIHGDKEWKVIGVGLIVIASIASMILLTVFFESWWGFVRDMCGRKNSGRGVEEMILEPEEKTWQLNLSSQDGHRYPSATSIDSMKNHQTQKTKSPYPYPITPKPLFQPPSYFRPTCDPHPLDPLYRRPSVRTPVIKSPSMLPYS</sequence>
<accession>A0ABQ8V7A0</accession>
<organism evidence="3 4">
    <name type="scientific">Lentinula lateritia</name>
    <dbReference type="NCBI Taxonomy" id="40482"/>
    <lineage>
        <taxon>Eukaryota</taxon>
        <taxon>Fungi</taxon>
        <taxon>Dikarya</taxon>
        <taxon>Basidiomycota</taxon>
        <taxon>Agaricomycotina</taxon>
        <taxon>Agaricomycetes</taxon>
        <taxon>Agaricomycetidae</taxon>
        <taxon>Agaricales</taxon>
        <taxon>Marasmiineae</taxon>
        <taxon>Omphalotaceae</taxon>
        <taxon>Lentinula</taxon>
    </lineage>
</organism>
<comment type="caution">
    <text evidence="3">The sequence shown here is derived from an EMBL/GenBank/DDBJ whole genome shotgun (WGS) entry which is preliminary data.</text>
</comment>
<name>A0ABQ8V7A0_9AGAR</name>
<feature type="compositionally biased region" description="Polar residues" evidence="1">
    <location>
        <begin position="139"/>
        <end position="153"/>
    </location>
</feature>
<reference evidence="3" key="1">
    <citation type="submission" date="2022-08" db="EMBL/GenBank/DDBJ databases">
        <title>A Global Phylogenomic Analysis of the Shiitake Genus Lentinula.</title>
        <authorList>
            <consortium name="DOE Joint Genome Institute"/>
            <person name="Sierra-Patev S."/>
            <person name="Min B."/>
            <person name="Naranjo-Ortiz M."/>
            <person name="Looney B."/>
            <person name="Konkel Z."/>
            <person name="Slot J.C."/>
            <person name="Sakamoto Y."/>
            <person name="Steenwyk J.L."/>
            <person name="Rokas A."/>
            <person name="Carro J."/>
            <person name="Camarero S."/>
            <person name="Ferreira P."/>
            <person name="Molpeceres G."/>
            <person name="Ruiz-Duenas F.J."/>
            <person name="Serrano A."/>
            <person name="Henrissat B."/>
            <person name="Drula E."/>
            <person name="Hughes K.W."/>
            <person name="Mata J.L."/>
            <person name="Ishikawa N.K."/>
            <person name="Vargas-Isla R."/>
            <person name="Ushijima S."/>
            <person name="Smith C.A."/>
            <person name="Ahrendt S."/>
            <person name="Andreopoulos W."/>
            <person name="He G."/>
            <person name="Labutti K."/>
            <person name="Lipzen A."/>
            <person name="Ng V."/>
            <person name="Riley R."/>
            <person name="Sandor L."/>
            <person name="Barry K."/>
            <person name="Martinez A.T."/>
            <person name="Xiao Y."/>
            <person name="Gibbons J.G."/>
            <person name="Terashima K."/>
            <person name="Grigoriev I.V."/>
            <person name="Hibbett D.S."/>
        </authorList>
    </citation>
    <scope>NUCLEOTIDE SEQUENCE</scope>
    <source>
        <strain evidence="3">RHP3577 ss4</strain>
    </source>
</reference>
<feature type="transmembrane region" description="Helical" evidence="2">
    <location>
        <begin position="70"/>
        <end position="91"/>
    </location>
</feature>
<protein>
    <recommendedName>
        <fullName evidence="5">Transmembrane protein</fullName>
    </recommendedName>
</protein>
<gene>
    <name evidence="3" type="ORF">C8R41DRAFT_844722</name>
</gene>
<evidence type="ECO:0008006" key="5">
    <source>
        <dbReference type="Google" id="ProtNLM"/>
    </source>
</evidence>
<evidence type="ECO:0000256" key="1">
    <source>
        <dbReference type="SAM" id="MobiDB-lite"/>
    </source>
</evidence>
<evidence type="ECO:0000313" key="3">
    <source>
        <dbReference type="EMBL" id="KAJ4477996.1"/>
    </source>
</evidence>
<keyword evidence="4" id="KW-1185">Reference proteome</keyword>
<keyword evidence="2" id="KW-0472">Membrane</keyword>
<keyword evidence="2" id="KW-1133">Transmembrane helix</keyword>
<evidence type="ECO:0000313" key="4">
    <source>
        <dbReference type="Proteomes" id="UP001150217"/>
    </source>
</evidence>
<dbReference type="EMBL" id="JANVFT010000066">
    <property type="protein sequence ID" value="KAJ4477996.1"/>
    <property type="molecule type" value="Genomic_DNA"/>
</dbReference>